<name>A0A6I4J119_9SPHN</name>
<dbReference type="Pfam" id="PF12833">
    <property type="entry name" value="HTH_18"/>
    <property type="match status" value="1"/>
</dbReference>
<reference evidence="5 6" key="1">
    <citation type="submission" date="2019-12" db="EMBL/GenBank/DDBJ databases">
        <authorList>
            <person name="Huq M.A."/>
        </authorList>
    </citation>
    <scope>NUCLEOTIDE SEQUENCE [LARGE SCALE GENOMIC DNA]</scope>
    <source>
        <strain evidence="5 6">MAH-20</strain>
    </source>
</reference>
<dbReference type="GO" id="GO:0043565">
    <property type="term" value="F:sequence-specific DNA binding"/>
    <property type="evidence" value="ECO:0007669"/>
    <property type="project" value="InterPro"/>
</dbReference>
<dbReference type="SMART" id="SM00342">
    <property type="entry name" value="HTH_ARAC"/>
    <property type="match status" value="1"/>
</dbReference>
<evidence type="ECO:0000313" key="6">
    <source>
        <dbReference type="Proteomes" id="UP000441389"/>
    </source>
</evidence>
<evidence type="ECO:0000256" key="2">
    <source>
        <dbReference type="ARBA" id="ARBA00023125"/>
    </source>
</evidence>
<dbReference type="SUPFAM" id="SSF46689">
    <property type="entry name" value="Homeodomain-like"/>
    <property type="match status" value="2"/>
</dbReference>
<dbReference type="PANTHER" id="PTHR46796">
    <property type="entry name" value="HTH-TYPE TRANSCRIPTIONAL ACTIVATOR RHAS-RELATED"/>
    <property type="match status" value="1"/>
</dbReference>
<proteinExistence type="predicted"/>
<dbReference type="InterPro" id="IPR018060">
    <property type="entry name" value="HTH_AraC"/>
</dbReference>
<dbReference type="EMBL" id="WQMS01000011">
    <property type="protein sequence ID" value="MVO78135.1"/>
    <property type="molecule type" value="Genomic_DNA"/>
</dbReference>
<keyword evidence="3" id="KW-0804">Transcription</keyword>
<organism evidence="5 6">
    <name type="scientific">Sphingomonas horti</name>
    <dbReference type="NCBI Taxonomy" id="2682842"/>
    <lineage>
        <taxon>Bacteria</taxon>
        <taxon>Pseudomonadati</taxon>
        <taxon>Pseudomonadota</taxon>
        <taxon>Alphaproteobacteria</taxon>
        <taxon>Sphingomonadales</taxon>
        <taxon>Sphingomonadaceae</taxon>
        <taxon>Sphingomonas</taxon>
    </lineage>
</organism>
<dbReference type="GO" id="GO:0003700">
    <property type="term" value="F:DNA-binding transcription factor activity"/>
    <property type="evidence" value="ECO:0007669"/>
    <property type="project" value="InterPro"/>
</dbReference>
<dbReference type="RefSeq" id="WP_157027111.1">
    <property type="nucleotide sequence ID" value="NZ_WQMS01000011.1"/>
</dbReference>
<dbReference type="AlphaFoldDB" id="A0A6I4J119"/>
<evidence type="ECO:0000256" key="3">
    <source>
        <dbReference type="ARBA" id="ARBA00023163"/>
    </source>
</evidence>
<evidence type="ECO:0000256" key="1">
    <source>
        <dbReference type="ARBA" id="ARBA00023015"/>
    </source>
</evidence>
<dbReference type="PROSITE" id="PS01124">
    <property type="entry name" value="HTH_ARAC_FAMILY_2"/>
    <property type="match status" value="1"/>
</dbReference>
<dbReference type="InterPro" id="IPR009057">
    <property type="entry name" value="Homeodomain-like_sf"/>
</dbReference>
<keyword evidence="1" id="KW-0805">Transcription regulation</keyword>
<dbReference type="InterPro" id="IPR050204">
    <property type="entry name" value="AraC_XylS_family_regulators"/>
</dbReference>
<accession>A0A6I4J119</accession>
<keyword evidence="2" id="KW-0238">DNA-binding</keyword>
<dbReference type="Gene3D" id="1.10.10.60">
    <property type="entry name" value="Homeodomain-like"/>
    <property type="match status" value="1"/>
</dbReference>
<dbReference type="PANTHER" id="PTHR46796:SF2">
    <property type="entry name" value="TRANSCRIPTIONAL REGULATORY PROTEIN"/>
    <property type="match status" value="1"/>
</dbReference>
<gene>
    <name evidence="5" type="ORF">GON01_09335</name>
</gene>
<evidence type="ECO:0000259" key="4">
    <source>
        <dbReference type="PROSITE" id="PS01124"/>
    </source>
</evidence>
<protein>
    <submittedName>
        <fullName evidence="5">Helix-turn-helix domain-containing protein</fullName>
    </submittedName>
</protein>
<evidence type="ECO:0000313" key="5">
    <source>
        <dbReference type="EMBL" id="MVO78135.1"/>
    </source>
</evidence>
<sequence>MSKGQAKIAISQGLSVWVLEAPQGFGDADFHAHHAIQITAGLTGPLEISLEHETLTGSVLAVAADARHRFRASGLLVFIFVEPESGPGRALTANLLRGRELSPVASADILEILAPLTITFEQALGSDDLLRAGRAVVELMMPHDEAPMPDARIRRVIEHASRHIEGALSLSDMAHHLALSPSRLRHLFVEQTGLAFKTYILWLRLVRAIDIYSKGQSLTEAAHGAGFSDSAHFSRVFRRTFGLPATTLKRVVPN</sequence>
<comment type="caution">
    <text evidence="5">The sequence shown here is derived from an EMBL/GenBank/DDBJ whole genome shotgun (WGS) entry which is preliminary data.</text>
</comment>
<keyword evidence="6" id="KW-1185">Reference proteome</keyword>
<dbReference type="Proteomes" id="UP000441389">
    <property type="component" value="Unassembled WGS sequence"/>
</dbReference>
<feature type="domain" description="HTH araC/xylS-type" evidence="4">
    <location>
        <begin position="154"/>
        <end position="251"/>
    </location>
</feature>